<gene>
    <name evidence="2" type="ORF">GFD30_24490</name>
</gene>
<dbReference type="Pfam" id="PF03473">
    <property type="entry name" value="MOSC"/>
    <property type="match status" value="1"/>
</dbReference>
<dbReference type="InterPro" id="IPR005303">
    <property type="entry name" value="MOCOS_middle"/>
</dbReference>
<evidence type="ECO:0000313" key="2">
    <source>
        <dbReference type="EMBL" id="MQM28694.1"/>
    </source>
</evidence>
<dbReference type="EMBL" id="WIAO01000053">
    <property type="protein sequence ID" value="MQM28694.1"/>
    <property type="molecule type" value="Genomic_DNA"/>
</dbReference>
<dbReference type="PROSITE" id="PS51340">
    <property type="entry name" value="MOSC"/>
    <property type="match status" value="1"/>
</dbReference>
<dbReference type="Pfam" id="PF03476">
    <property type="entry name" value="MOSC_N"/>
    <property type="match status" value="1"/>
</dbReference>
<dbReference type="GO" id="GO:0030170">
    <property type="term" value="F:pyridoxal phosphate binding"/>
    <property type="evidence" value="ECO:0007669"/>
    <property type="project" value="InterPro"/>
</dbReference>
<keyword evidence="3" id="KW-1185">Reference proteome</keyword>
<evidence type="ECO:0000259" key="1">
    <source>
        <dbReference type="PROSITE" id="PS51340"/>
    </source>
</evidence>
<dbReference type="InterPro" id="IPR011037">
    <property type="entry name" value="Pyrv_Knase-like_insert_dom_sf"/>
</dbReference>
<protein>
    <submittedName>
        <fullName evidence="2">MOSC domain-containing protein</fullName>
    </submittedName>
</protein>
<proteinExistence type="predicted"/>
<dbReference type="SUPFAM" id="SSF50800">
    <property type="entry name" value="PK beta-barrel domain-like"/>
    <property type="match status" value="1"/>
</dbReference>
<sequence>MSRSSSVRSTNSFCRSMAYSSVLGRQLSHPIMSPKLTRPDRLQNVRGGTFGSVFAGEIKQLWRYPVKALRGESLRSAVVDFDGMAGDRVFGLYEPGTDKAVWGGSHPKLMGWEAAYPAQCGCADSAAGDPVLYEPGGAAWAFDDAALPDRLAATVDADKGVEMRKVKRDYGRMLVIFEASLRRLSEQLGREIEAARFRPNVVVEADLEPFAEYELERGMPIRLGDNQFTLQKPCERCVLPSWSPDGSNERDKELHRHIITELDNHFGIYVRVAERAVIQVGDPISG</sequence>
<evidence type="ECO:0000313" key="3">
    <source>
        <dbReference type="Proteomes" id="UP000477750"/>
    </source>
</evidence>
<dbReference type="InterPro" id="IPR005302">
    <property type="entry name" value="MoCF_Sase_C"/>
</dbReference>
<reference evidence="2 3" key="1">
    <citation type="submission" date="2019-10" db="EMBL/GenBank/DDBJ databases">
        <title>Glycomyces albidus sp. nov., a novel actinomycete isolated from rhizosphere soil of wheat (Triticum aestivum L.).</title>
        <authorList>
            <person name="Qian L."/>
        </authorList>
    </citation>
    <scope>NUCLEOTIDE SEQUENCE [LARGE SCALE GENOMIC DNA]</scope>
    <source>
        <strain evidence="2 3">NEAU-7082</strain>
    </source>
</reference>
<dbReference type="AlphaFoldDB" id="A0A6L5GG28"/>
<organism evidence="2 3">
    <name type="scientific">Glycomyces albidus</name>
    <dbReference type="NCBI Taxonomy" id="2656774"/>
    <lineage>
        <taxon>Bacteria</taxon>
        <taxon>Bacillati</taxon>
        <taxon>Actinomycetota</taxon>
        <taxon>Actinomycetes</taxon>
        <taxon>Glycomycetales</taxon>
        <taxon>Glycomycetaceae</taxon>
        <taxon>Glycomyces</taxon>
    </lineage>
</organism>
<dbReference type="Gene3D" id="2.40.33.20">
    <property type="entry name" value="PK beta-barrel domain-like"/>
    <property type="match status" value="1"/>
</dbReference>
<comment type="caution">
    <text evidence="2">The sequence shown here is derived from an EMBL/GenBank/DDBJ whole genome shotgun (WGS) entry which is preliminary data.</text>
</comment>
<dbReference type="GO" id="GO:0003824">
    <property type="term" value="F:catalytic activity"/>
    <property type="evidence" value="ECO:0007669"/>
    <property type="project" value="InterPro"/>
</dbReference>
<accession>A0A6L5GG28</accession>
<dbReference type="Proteomes" id="UP000477750">
    <property type="component" value="Unassembled WGS sequence"/>
</dbReference>
<name>A0A6L5GG28_9ACTN</name>
<dbReference type="GO" id="GO:0030151">
    <property type="term" value="F:molybdenum ion binding"/>
    <property type="evidence" value="ECO:0007669"/>
    <property type="project" value="InterPro"/>
</dbReference>
<feature type="domain" description="MOSC" evidence="1">
    <location>
        <begin position="145"/>
        <end position="286"/>
    </location>
</feature>